<dbReference type="PROSITE" id="PS00894">
    <property type="entry name" value="HTH_DEOR_1"/>
    <property type="match status" value="1"/>
</dbReference>
<dbReference type="SMART" id="SM00420">
    <property type="entry name" value="HTH_DEOR"/>
    <property type="match status" value="1"/>
</dbReference>
<dbReference type="InterPro" id="IPR014036">
    <property type="entry name" value="DeoR-like_C"/>
</dbReference>
<dbReference type="Proteomes" id="UP000241803">
    <property type="component" value="Unassembled WGS sequence"/>
</dbReference>
<sequence>MTRCGVKSFTRTNQIVKIITQAGQATVVDLSIELGVSVETVRRDLKALDEKGDLVRVHGGAVSKEYQDVGTSFVNRAGSNVEDKRKLVDQAISNVFEGAVIGLDASSSSWHFAQDMPDMRCTIVTNSINNISALSGKKNISVISLGGCYSEKYKAFYGMITNNTLAGMALDFCVISCAGFDVDSGVWDSNEYNYDVKRILIEVSEKTILIADKSKYKKRSLLKVCEIDDIDMILSNAILSDEDEMRIKGKMNILP</sequence>
<comment type="caution">
    <text evidence="5">The sequence shown here is derived from an EMBL/GenBank/DDBJ whole genome shotgun (WGS) entry which is preliminary data.</text>
</comment>
<dbReference type="InterPro" id="IPR036390">
    <property type="entry name" value="WH_DNA-bd_sf"/>
</dbReference>
<keyword evidence="1" id="KW-0805">Transcription regulation</keyword>
<dbReference type="EMBL" id="PYOC01000008">
    <property type="protein sequence ID" value="PSV44876.1"/>
    <property type="molecule type" value="Genomic_DNA"/>
</dbReference>
<dbReference type="PROSITE" id="PS51000">
    <property type="entry name" value="HTH_DEOR_2"/>
    <property type="match status" value="1"/>
</dbReference>
<keyword evidence="2" id="KW-0238">DNA-binding</keyword>
<gene>
    <name evidence="5" type="ORF">C9J47_19540</name>
</gene>
<dbReference type="Pfam" id="PF00455">
    <property type="entry name" value="DeoRC"/>
    <property type="match status" value="1"/>
</dbReference>
<dbReference type="InterPro" id="IPR018356">
    <property type="entry name" value="Tscrpt_reg_HTH_DeoR_CS"/>
</dbReference>
<dbReference type="GO" id="GO:0003700">
    <property type="term" value="F:DNA-binding transcription factor activity"/>
    <property type="evidence" value="ECO:0007669"/>
    <property type="project" value="InterPro"/>
</dbReference>
<evidence type="ECO:0000256" key="3">
    <source>
        <dbReference type="ARBA" id="ARBA00023163"/>
    </source>
</evidence>
<dbReference type="InterPro" id="IPR036388">
    <property type="entry name" value="WH-like_DNA-bd_sf"/>
</dbReference>
<proteinExistence type="predicted"/>
<dbReference type="InterPro" id="IPR037171">
    <property type="entry name" value="NagB/RpiA_transferase-like"/>
</dbReference>
<dbReference type="PANTHER" id="PTHR30363">
    <property type="entry name" value="HTH-TYPE TRANSCRIPTIONAL REGULATOR SRLR-RELATED"/>
    <property type="match status" value="1"/>
</dbReference>
<dbReference type="Gene3D" id="1.10.10.10">
    <property type="entry name" value="Winged helix-like DNA-binding domain superfamily/Winged helix DNA-binding domain"/>
    <property type="match status" value="1"/>
</dbReference>
<dbReference type="GO" id="GO:0003677">
    <property type="term" value="F:DNA binding"/>
    <property type="evidence" value="ECO:0007669"/>
    <property type="project" value="UniProtKB-KW"/>
</dbReference>
<evidence type="ECO:0000256" key="1">
    <source>
        <dbReference type="ARBA" id="ARBA00023015"/>
    </source>
</evidence>
<keyword evidence="6" id="KW-1185">Reference proteome</keyword>
<reference evidence="5 6" key="1">
    <citation type="submission" date="2018-03" db="EMBL/GenBank/DDBJ databases">
        <title>Whole genome sequencing of Histamine producing bacteria.</title>
        <authorList>
            <person name="Butler K."/>
        </authorList>
    </citation>
    <scope>NUCLEOTIDE SEQUENCE [LARGE SCALE GENOMIC DNA]</scope>
    <source>
        <strain evidence="5 6">ATCC 19614</strain>
    </source>
</reference>
<name>A0A2T3L5B0_9GAMM</name>
<dbReference type="SUPFAM" id="SSF100950">
    <property type="entry name" value="NagB/RpiA/CoA transferase-like"/>
    <property type="match status" value="1"/>
</dbReference>
<organism evidence="5 6">
    <name type="scientific">Photobacterium indicum</name>
    <dbReference type="NCBI Taxonomy" id="81447"/>
    <lineage>
        <taxon>Bacteria</taxon>
        <taxon>Pseudomonadati</taxon>
        <taxon>Pseudomonadota</taxon>
        <taxon>Gammaproteobacteria</taxon>
        <taxon>Vibrionales</taxon>
        <taxon>Vibrionaceae</taxon>
        <taxon>Photobacterium</taxon>
    </lineage>
</organism>
<evidence type="ECO:0000313" key="5">
    <source>
        <dbReference type="EMBL" id="PSV44876.1"/>
    </source>
</evidence>
<dbReference type="InterPro" id="IPR050313">
    <property type="entry name" value="Carb_Metab_HTH_regulators"/>
</dbReference>
<dbReference type="PANTHER" id="PTHR30363:SF44">
    <property type="entry name" value="AGA OPERON TRANSCRIPTIONAL REPRESSOR-RELATED"/>
    <property type="match status" value="1"/>
</dbReference>
<accession>A0A2T3L5B0</accession>
<dbReference type="SMART" id="SM01134">
    <property type="entry name" value="DeoRC"/>
    <property type="match status" value="1"/>
</dbReference>
<keyword evidence="3" id="KW-0804">Transcription</keyword>
<dbReference type="AlphaFoldDB" id="A0A2T3L5B0"/>
<protein>
    <submittedName>
        <fullName evidence="5">DeoR/GlpR transcriptional regulator</fullName>
    </submittedName>
</protein>
<evidence type="ECO:0000313" key="6">
    <source>
        <dbReference type="Proteomes" id="UP000241803"/>
    </source>
</evidence>
<dbReference type="Pfam" id="PF08220">
    <property type="entry name" value="HTH_DeoR"/>
    <property type="match status" value="1"/>
</dbReference>
<dbReference type="SUPFAM" id="SSF46785">
    <property type="entry name" value="Winged helix' DNA-binding domain"/>
    <property type="match status" value="1"/>
</dbReference>
<evidence type="ECO:0000256" key="2">
    <source>
        <dbReference type="ARBA" id="ARBA00023125"/>
    </source>
</evidence>
<dbReference type="InterPro" id="IPR001034">
    <property type="entry name" value="DeoR_HTH"/>
</dbReference>
<dbReference type="PRINTS" id="PR00037">
    <property type="entry name" value="HTHLACR"/>
</dbReference>
<evidence type="ECO:0000259" key="4">
    <source>
        <dbReference type="PROSITE" id="PS51000"/>
    </source>
</evidence>
<dbReference type="Gene3D" id="3.40.50.1360">
    <property type="match status" value="1"/>
</dbReference>
<feature type="domain" description="HTH deoR-type" evidence="4">
    <location>
        <begin position="8"/>
        <end position="63"/>
    </location>
</feature>